<dbReference type="PANTHER" id="PTHR33164">
    <property type="entry name" value="TRANSCRIPTIONAL REGULATOR, MARR FAMILY"/>
    <property type="match status" value="1"/>
</dbReference>
<comment type="caution">
    <text evidence="5">The sequence shown here is derived from an EMBL/GenBank/DDBJ whole genome shotgun (WGS) entry which is preliminary data.</text>
</comment>
<dbReference type="InterPro" id="IPR036390">
    <property type="entry name" value="WH_DNA-bd_sf"/>
</dbReference>
<evidence type="ECO:0000313" key="5">
    <source>
        <dbReference type="EMBL" id="GAA1506718.1"/>
    </source>
</evidence>
<evidence type="ECO:0000313" key="6">
    <source>
        <dbReference type="Proteomes" id="UP001500842"/>
    </source>
</evidence>
<keyword evidence="6" id="KW-1185">Reference proteome</keyword>
<feature type="domain" description="HTH marR-type" evidence="4">
    <location>
        <begin position="6"/>
        <end position="138"/>
    </location>
</feature>
<name>A0ABN1ZXA5_9ACTN</name>
<gene>
    <name evidence="5" type="ORF">GCM10009788_08280</name>
</gene>
<proteinExistence type="predicted"/>
<keyword evidence="3" id="KW-0804">Transcription</keyword>
<accession>A0ABN1ZXA5</accession>
<dbReference type="SUPFAM" id="SSF46785">
    <property type="entry name" value="Winged helix' DNA-binding domain"/>
    <property type="match status" value="1"/>
</dbReference>
<dbReference type="Proteomes" id="UP001500842">
    <property type="component" value="Unassembled WGS sequence"/>
</dbReference>
<dbReference type="InterPro" id="IPR039422">
    <property type="entry name" value="MarR/SlyA-like"/>
</dbReference>
<dbReference type="SMART" id="SM00347">
    <property type="entry name" value="HTH_MARR"/>
    <property type="match status" value="1"/>
</dbReference>
<keyword evidence="2" id="KW-0238">DNA-binding</keyword>
<dbReference type="Gene3D" id="1.10.10.10">
    <property type="entry name" value="Winged helix-like DNA-binding domain superfamily/Winged helix DNA-binding domain"/>
    <property type="match status" value="1"/>
</dbReference>
<sequence length="149" mass="16298">MTRRTPREAIDRLMHVSMLISTDLSRYERASGLSAARIHLLWQLGLDGPTTQQRLAAALDVTPRNVTGLVDGLVASGHVTREPHPADRRAILVTPTAAGRAVIEENRASYDDLAQQLFGDLPADRLADFTAVLDETIARFTALMAEVEP</sequence>
<dbReference type="InterPro" id="IPR023187">
    <property type="entry name" value="Tscrpt_reg_MarR-type_CS"/>
</dbReference>
<protein>
    <submittedName>
        <fullName evidence="5">MarR family transcriptional regulator</fullName>
    </submittedName>
</protein>
<evidence type="ECO:0000256" key="1">
    <source>
        <dbReference type="ARBA" id="ARBA00023015"/>
    </source>
</evidence>
<dbReference type="PROSITE" id="PS01117">
    <property type="entry name" value="HTH_MARR_1"/>
    <property type="match status" value="1"/>
</dbReference>
<dbReference type="Pfam" id="PF01047">
    <property type="entry name" value="MarR"/>
    <property type="match status" value="1"/>
</dbReference>
<dbReference type="InterPro" id="IPR036388">
    <property type="entry name" value="WH-like_DNA-bd_sf"/>
</dbReference>
<dbReference type="PANTHER" id="PTHR33164:SF43">
    <property type="entry name" value="HTH-TYPE TRANSCRIPTIONAL REPRESSOR YETL"/>
    <property type="match status" value="1"/>
</dbReference>
<dbReference type="InterPro" id="IPR000835">
    <property type="entry name" value="HTH_MarR-typ"/>
</dbReference>
<evidence type="ECO:0000256" key="3">
    <source>
        <dbReference type="ARBA" id="ARBA00023163"/>
    </source>
</evidence>
<dbReference type="EMBL" id="BAAAOR010000007">
    <property type="protein sequence ID" value="GAA1506718.1"/>
    <property type="molecule type" value="Genomic_DNA"/>
</dbReference>
<evidence type="ECO:0000259" key="4">
    <source>
        <dbReference type="PROSITE" id="PS50995"/>
    </source>
</evidence>
<reference evidence="5 6" key="1">
    <citation type="journal article" date="2019" name="Int. J. Syst. Evol. Microbiol.">
        <title>The Global Catalogue of Microorganisms (GCM) 10K type strain sequencing project: providing services to taxonomists for standard genome sequencing and annotation.</title>
        <authorList>
            <consortium name="The Broad Institute Genomics Platform"/>
            <consortium name="The Broad Institute Genome Sequencing Center for Infectious Disease"/>
            <person name="Wu L."/>
            <person name="Ma J."/>
        </authorList>
    </citation>
    <scope>NUCLEOTIDE SEQUENCE [LARGE SCALE GENOMIC DNA]</scope>
    <source>
        <strain evidence="5 6">JCM 14942</strain>
    </source>
</reference>
<dbReference type="RefSeq" id="WP_141005081.1">
    <property type="nucleotide sequence ID" value="NZ_BAAAOR010000007.1"/>
</dbReference>
<evidence type="ECO:0000256" key="2">
    <source>
        <dbReference type="ARBA" id="ARBA00023125"/>
    </source>
</evidence>
<organism evidence="5 6">
    <name type="scientific">Nocardioides humi</name>
    <dbReference type="NCBI Taxonomy" id="449461"/>
    <lineage>
        <taxon>Bacteria</taxon>
        <taxon>Bacillati</taxon>
        <taxon>Actinomycetota</taxon>
        <taxon>Actinomycetes</taxon>
        <taxon>Propionibacteriales</taxon>
        <taxon>Nocardioidaceae</taxon>
        <taxon>Nocardioides</taxon>
    </lineage>
</organism>
<keyword evidence="1" id="KW-0805">Transcription regulation</keyword>
<dbReference type="PROSITE" id="PS50995">
    <property type="entry name" value="HTH_MARR_2"/>
    <property type="match status" value="1"/>
</dbReference>
<dbReference type="PRINTS" id="PR00598">
    <property type="entry name" value="HTHMARR"/>
</dbReference>